<dbReference type="EMBL" id="FP929003">
    <property type="protein sequence ID" value="CBK42158.1"/>
    <property type="molecule type" value="Genomic_DNA"/>
</dbReference>
<name>D8PFX1_9BACT</name>
<dbReference type="AlphaFoldDB" id="D8PFX1"/>
<dbReference type="HOGENOM" id="CLU_1988582_0_0_0"/>
<gene>
    <name evidence="1" type="ORF">NIDE2448</name>
</gene>
<organism evidence="1 2">
    <name type="scientific">Nitrospira defluvii</name>
    <dbReference type="NCBI Taxonomy" id="330214"/>
    <lineage>
        <taxon>Bacteria</taxon>
        <taxon>Pseudomonadati</taxon>
        <taxon>Nitrospirota</taxon>
        <taxon>Nitrospiria</taxon>
        <taxon>Nitrospirales</taxon>
        <taxon>Nitrospiraceae</taxon>
        <taxon>Nitrospira</taxon>
    </lineage>
</organism>
<dbReference type="KEGG" id="nde:NIDE2448"/>
<proteinExistence type="predicted"/>
<keyword evidence="2" id="KW-1185">Reference proteome</keyword>
<dbReference type="STRING" id="330214.NIDE2448"/>
<reference evidence="1 2" key="1">
    <citation type="journal article" date="2010" name="Proc. Natl. Acad. Sci. U.S.A.">
        <title>A Nitrospira metagenome illuminates the physiology and evolution of globally important nitrite-oxidizing bacteria.</title>
        <authorList>
            <person name="Lucker S."/>
            <person name="Wagner M."/>
            <person name="Maixner F."/>
            <person name="Pelletier E."/>
            <person name="Koch H."/>
            <person name="Vacherie B."/>
            <person name="Rattei T."/>
            <person name="Sinninghe Damste J."/>
            <person name="Spieck E."/>
            <person name="Le Paslier D."/>
            <person name="Daims H."/>
        </authorList>
    </citation>
    <scope>NUCLEOTIDE SEQUENCE [LARGE SCALE GENOMIC DNA]</scope>
</reference>
<accession>D8PFX1</accession>
<sequence length="125" mass="14144">MPIFGTDTSDQAGKFSCASTTQRTLKDLRTKRKGQPVFVVGHRLERKGKEATFEVFNDRLAIIRFDDDAKLGYDPLELLLPTEIDEQGVAYFEIRTCRQCEQFFPLTADECDADEEPTLCPDCAS</sequence>
<evidence type="ECO:0000313" key="2">
    <source>
        <dbReference type="Proteomes" id="UP000001660"/>
    </source>
</evidence>
<evidence type="ECO:0000313" key="1">
    <source>
        <dbReference type="EMBL" id="CBK42158.1"/>
    </source>
</evidence>
<dbReference type="Proteomes" id="UP000001660">
    <property type="component" value="Chromosome"/>
</dbReference>
<protein>
    <submittedName>
        <fullName evidence="1">Uncharacterized protein</fullName>
    </submittedName>
</protein>
<dbReference type="OrthoDB" id="9794111at2"/>